<dbReference type="GO" id="GO:0006207">
    <property type="term" value="P:'de novo' pyrimidine nucleobase biosynthetic process"/>
    <property type="evidence" value="ECO:0007669"/>
    <property type="project" value="InterPro"/>
</dbReference>
<keyword evidence="15" id="KW-1185">Reference proteome</keyword>
<feature type="binding site" evidence="9 11">
    <location>
        <position position="123"/>
    </location>
    <ligand>
        <name>substrate</name>
    </ligand>
</feature>
<feature type="binding site" evidence="9 11">
    <location>
        <position position="11"/>
    </location>
    <ligand>
        <name>substrate</name>
    </ligand>
</feature>
<dbReference type="FunFam" id="3.20.20.70:FF:000015">
    <property type="entry name" value="Orotidine 5'-phosphate decarboxylase"/>
    <property type="match status" value="1"/>
</dbReference>
<dbReference type="InterPro" id="IPR011060">
    <property type="entry name" value="RibuloseP-bd_barrel"/>
</dbReference>
<feature type="binding site" evidence="9 11">
    <location>
        <position position="185"/>
    </location>
    <ligand>
        <name>substrate</name>
    </ligand>
</feature>
<gene>
    <name evidence="9" type="primary">pyrF</name>
    <name evidence="14" type="ORF">GS18_0204450</name>
</gene>
<feature type="binding site" evidence="9 11">
    <location>
        <position position="194"/>
    </location>
    <ligand>
        <name>substrate</name>
    </ligand>
</feature>
<dbReference type="Proteomes" id="UP000028549">
    <property type="component" value="Unassembled WGS sequence"/>
</dbReference>
<feature type="active site" description="Proton donor" evidence="9">
    <location>
        <position position="62"/>
    </location>
</feature>
<feature type="active site" description="For OMPdecase activity" evidence="10">
    <location>
        <position position="65"/>
    </location>
</feature>
<evidence type="ECO:0000256" key="4">
    <source>
        <dbReference type="ARBA" id="ARBA00022793"/>
    </source>
</evidence>
<feature type="active site" description="For OMPdecase activity" evidence="10">
    <location>
        <position position="62"/>
    </location>
</feature>
<evidence type="ECO:0000313" key="14">
    <source>
        <dbReference type="EMBL" id="KEZ54182.1"/>
    </source>
</evidence>
<dbReference type="HAMAP" id="MF_01200_B">
    <property type="entry name" value="OMPdecase_type1_B"/>
    <property type="match status" value="1"/>
</dbReference>
<dbReference type="PROSITE" id="PS00156">
    <property type="entry name" value="OMPDECASE"/>
    <property type="match status" value="1"/>
</dbReference>
<reference evidence="14 15" key="1">
    <citation type="journal article" date="2005" name="Int. J. Syst. Evol. Microbiol.">
        <title>Bacillus cibi sp. nov., isolated from jeotgal, a traditional Korean fermented seafood.</title>
        <authorList>
            <person name="Yoon J.H."/>
            <person name="Lee C.H."/>
            <person name="Oh T.K."/>
        </authorList>
    </citation>
    <scope>NUCLEOTIDE SEQUENCE [LARGE SCALE GENOMIC DNA]</scope>
    <source>
        <strain evidence="14 15">DSM 16189</strain>
    </source>
</reference>
<evidence type="ECO:0000256" key="5">
    <source>
        <dbReference type="ARBA" id="ARBA00022975"/>
    </source>
</evidence>
<evidence type="ECO:0000256" key="2">
    <source>
        <dbReference type="ARBA" id="ARBA00004861"/>
    </source>
</evidence>
<dbReference type="InterPro" id="IPR047596">
    <property type="entry name" value="OMPdecase_bac"/>
</dbReference>
<dbReference type="GO" id="GO:0005829">
    <property type="term" value="C:cytosol"/>
    <property type="evidence" value="ECO:0007669"/>
    <property type="project" value="TreeGrafter"/>
</dbReference>
<dbReference type="STRING" id="246786.GS18_0204450"/>
<feature type="binding site" evidence="9 11">
    <location>
        <position position="33"/>
    </location>
    <ligand>
        <name>substrate</name>
    </ligand>
</feature>
<evidence type="ECO:0000256" key="6">
    <source>
        <dbReference type="ARBA" id="ARBA00023239"/>
    </source>
</evidence>
<organism evidence="14 15">
    <name type="scientific">Metabacillus indicus</name>
    <name type="common">Bacillus indicus</name>
    <dbReference type="NCBI Taxonomy" id="246786"/>
    <lineage>
        <taxon>Bacteria</taxon>
        <taxon>Bacillati</taxon>
        <taxon>Bacillota</taxon>
        <taxon>Bacilli</taxon>
        <taxon>Bacillales</taxon>
        <taxon>Bacillaceae</taxon>
        <taxon>Metabacillus</taxon>
    </lineage>
</organism>
<dbReference type="RefSeq" id="WP_029565574.1">
    <property type="nucleotide sequence ID" value="NZ_JNVC02000001.1"/>
</dbReference>
<dbReference type="InterPro" id="IPR013785">
    <property type="entry name" value="Aldolase_TIM"/>
</dbReference>
<evidence type="ECO:0000313" key="15">
    <source>
        <dbReference type="Proteomes" id="UP000028549"/>
    </source>
</evidence>
<protein>
    <recommendedName>
        <fullName evidence="9">Orotidine 5'-phosphate decarboxylase</fullName>
        <ecNumber evidence="9">4.1.1.23</ecNumber>
    </recommendedName>
    <alternativeName>
        <fullName evidence="9">OMP decarboxylase</fullName>
        <shortName evidence="9">OMPDCase</shortName>
        <shortName evidence="9">OMPdecase</shortName>
    </alternativeName>
</protein>
<accession>A0A084H3M0</accession>
<dbReference type="GO" id="GO:0044205">
    <property type="term" value="P:'de novo' UMP biosynthetic process"/>
    <property type="evidence" value="ECO:0007669"/>
    <property type="project" value="UniProtKB-UniRule"/>
</dbReference>
<comment type="pathway">
    <text evidence="2 9 12">Pyrimidine metabolism; UMP biosynthesis via de novo pathway; UMP from orotate: step 2/2.</text>
</comment>
<evidence type="ECO:0000256" key="11">
    <source>
        <dbReference type="PIRSR" id="PIRSR614732-2"/>
    </source>
</evidence>
<comment type="function">
    <text evidence="1 9">Catalyzes the decarboxylation of orotidine 5'-monophosphate (OMP) to uridine 5'-monophosphate (UMP).</text>
</comment>
<comment type="caution">
    <text evidence="14">The sequence shown here is derived from an EMBL/GenBank/DDBJ whole genome shotgun (WGS) entry which is preliminary data.</text>
</comment>
<keyword evidence="4 9" id="KW-0210">Decarboxylase</keyword>
<dbReference type="PANTHER" id="PTHR32119">
    <property type="entry name" value="OROTIDINE 5'-PHOSPHATE DECARBOXYLASE"/>
    <property type="match status" value="1"/>
</dbReference>
<dbReference type="PANTHER" id="PTHR32119:SF2">
    <property type="entry name" value="OROTIDINE 5'-PHOSPHATE DECARBOXYLASE"/>
    <property type="match status" value="1"/>
</dbReference>
<comment type="catalytic activity">
    <reaction evidence="7 9 12">
        <text>orotidine 5'-phosphate + H(+) = UMP + CO2</text>
        <dbReference type="Rhea" id="RHEA:11596"/>
        <dbReference type="ChEBI" id="CHEBI:15378"/>
        <dbReference type="ChEBI" id="CHEBI:16526"/>
        <dbReference type="ChEBI" id="CHEBI:57538"/>
        <dbReference type="ChEBI" id="CHEBI:57865"/>
        <dbReference type="EC" id="4.1.1.23"/>
    </reaction>
</comment>
<dbReference type="Gene3D" id="3.20.20.70">
    <property type="entry name" value="Aldolase class I"/>
    <property type="match status" value="1"/>
</dbReference>
<sequence length="239" mass="25378">MNERPLIIALDFKDAAETGEFLKKMSGQKLYVKAGMELFYREGPAIIDQLKSGGHEIFLDLKLHDIPETVKKAMRGLAGLGVNLVNVHAAGGSAMMESAMEGLEAGTPAGSKRPACIAVTQLTSTSAEMLKNELLISNSLDETVLSYAKLAAKSGLDGIVCSSLEVPRIYSVLPGSFMTITPGIRMSGDAVNDQVRVATPEKARELGSTGIVVGRSITKAPDPLAAYTQMKNAWEGLPV</sequence>
<keyword evidence="6 9" id="KW-0456">Lyase</keyword>
<evidence type="ECO:0000256" key="7">
    <source>
        <dbReference type="ARBA" id="ARBA00049157"/>
    </source>
</evidence>
<feature type="binding site" evidence="9">
    <location>
        <begin position="60"/>
        <end position="69"/>
    </location>
    <ligand>
        <name>substrate</name>
    </ligand>
</feature>
<evidence type="ECO:0000256" key="8">
    <source>
        <dbReference type="ARBA" id="ARBA00061012"/>
    </source>
</evidence>
<dbReference type="NCBIfam" id="TIGR01740">
    <property type="entry name" value="pyrF"/>
    <property type="match status" value="1"/>
</dbReference>
<dbReference type="InterPro" id="IPR018089">
    <property type="entry name" value="OMPdecase_AS"/>
</dbReference>
<feature type="active site" description="For OMPdecase activity" evidence="10">
    <location>
        <position position="60"/>
    </location>
</feature>
<dbReference type="OrthoDB" id="9806203at2"/>
<evidence type="ECO:0000256" key="10">
    <source>
        <dbReference type="PIRSR" id="PIRSR614732-1"/>
    </source>
</evidence>
<evidence type="ECO:0000256" key="3">
    <source>
        <dbReference type="ARBA" id="ARBA00011738"/>
    </source>
</evidence>
<name>A0A084H3M0_METID</name>
<dbReference type="EC" id="4.1.1.23" evidence="9"/>
<dbReference type="SMART" id="SM00934">
    <property type="entry name" value="OMPdecase"/>
    <property type="match status" value="1"/>
</dbReference>
<evidence type="ECO:0000256" key="1">
    <source>
        <dbReference type="ARBA" id="ARBA00002356"/>
    </source>
</evidence>
<evidence type="ECO:0000256" key="9">
    <source>
        <dbReference type="HAMAP-Rule" id="MF_01200"/>
    </source>
</evidence>
<dbReference type="InterPro" id="IPR014732">
    <property type="entry name" value="OMPdecase"/>
</dbReference>
<dbReference type="NCBIfam" id="NF001273">
    <property type="entry name" value="PRK00230.1"/>
    <property type="match status" value="1"/>
</dbReference>
<dbReference type="AlphaFoldDB" id="A0A084H3M0"/>
<keyword evidence="5 9" id="KW-0665">Pyrimidine biosynthesis</keyword>
<feature type="binding site" evidence="9 11">
    <location>
        <position position="214"/>
    </location>
    <ligand>
        <name>substrate</name>
    </ligand>
</feature>
<dbReference type="EMBL" id="JNVC02000001">
    <property type="protein sequence ID" value="KEZ54182.1"/>
    <property type="molecule type" value="Genomic_DNA"/>
</dbReference>
<evidence type="ECO:0000256" key="12">
    <source>
        <dbReference type="RuleBase" id="RU000512"/>
    </source>
</evidence>
<evidence type="ECO:0000259" key="13">
    <source>
        <dbReference type="SMART" id="SM00934"/>
    </source>
</evidence>
<dbReference type="InterPro" id="IPR001754">
    <property type="entry name" value="OMPdeCOase_dom"/>
</dbReference>
<feature type="domain" description="Orotidine 5'-phosphate decarboxylase" evidence="13">
    <location>
        <begin position="5"/>
        <end position="230"/>
    </location>
</feature>
<proteinExistence type="inferred from homology"/>
<feature type="binding site" evidence="9 11">
    <location>
        <position position="215"/>
    </location>
    <ligand>
        <name>substrate</name>
    </ligand>
</feature>
<dbReference type="Pfam" id="PF00215">
    <property type="entry name" value="OMPdecase"/>
    <property type="match status" value="1"/>
</dbReference>
<comment type="similarity">
    <text evidence="8 9">Belongs to the OMP decarboxylase family. Type 1 subfamily.</text>
</comment>
<comment type="subunit">
    <text evidence="3 9">Homodimer.</text>
</comment>
<dbReference type="SUPFAM" id="SSF51366">
    <property type="entry name" value="Ribulose-phoshate binding barrel"/>
    <property type="match status" value="1"/>
</dbReference>
<dbReference type="UniPathway" id="UPA00070">
    <property type="reaction ID" value="UER00120"/>
</dbReference>
<dbReference type="GO" id="GO:0004590">
    <property type="term" value="F:orotidine-5'-phosphate decarboxylase activity"/>
    <property type="evidence" value="ECO:0007669"/>
    <property type="project" value="UniProtKB-UniRule"/>
</dbReference>
<dbReference type="CDD" id="cd04725">
    <property type="entry name" value="OMP_decarboxylase_like"/>
    <property type="match status" value="1"/>
</dbReference>